<evidence type="ECO:0000313" key="1">
    <source>
        <dbReference type="EMBL" id="MCU7550754.1"/>
    </source>
</evidence>
<reference evidence="1" key="1">
    <citation type="submission" date="2022-09" db="EMBL/GenBank/DDBJ databases">
        <authorList>
            <person name="Yuan C."/>
            <person name="Ke Z."/>
        </authorList>
    </citation>
    <scope>NUCLEOTIDE SEQUENCE</scope>
    <source>
        <strain evidence="1">LB-8</strain>
    </source>
</reference>
<accession>A0A9X2XPF6</accession>
<gene>
    <name evidence="1" type="ORF">OCK74_16670</name>
</gene>
<evidence type="ECO:0000313" key="2">
    <source>
        <dbReference type="Proteomes" id="UP001155483"/>
    </source>
</evidence>
<dbReference type="AlphaFoldDB" id="A0A9X2XPF6"/>
<proteinExistence type="predicted"/>
<dbReference type="InterPro" id="IPR025366">
    <property type="entry name" value="DUF4270"/>
</dbReference>
<dbReference type="Proteomes" id="UP001155483">
    <property type="component" value="Unassembled WGS sequence"/>
</dbReference>
<keyword evidence="2" id="KW-1185">Reference proteome</keyword>
<dbReference type="PROSITE" id="PS51257">
    <property type="entry name" value="PROKAR_LIPOPROTEIN"/>
    <property type="match status" value="1"/>
</dbReference>
<dbReference type="EMBL" id="JAOTIF010000015">
    <property type="protein sequence ID" value="MCU7550754.1"/>
    <property type="molecule type" value="Genomic_DNA"/>
</dbReference>
<comment type="caution">
    <text evidence="1">The sequence shown here is derived from an EMBL/GenBank/DDBJ whole genome shotgun (WGS) entry which is preliminary data.</text>
</comment>
<dbReference type="RefSeq" id="WP_279298193.1">
    <property type="nucleotide sequence ID" value="NZ_JAOTIF010000015.1"/>
</dbReference>
<sequence length="487" mass="53222">MNKRRWVASLVLGLTGILFLISSCKKINEATELGGDLIPPVDNVNTFETYFAVESDNILFNDTTKILASDLVGIGHIGNDPEFGQTHGDAYFNVSSSAAEGAYPFVDRDSLLIDSVVLSLRYSGKYGDTNSMQTVRVFEIAQNSGFVDTAIYKFSDGIDYATAGSELGSKNFALSSLKDSLTVINGSDTQRVANVLRIKLDTELGRRLASYDTAYGPNGGYNKDSIFYTLFRGLAIKADAAGNGLGYFNLFDNTNTKLSVYFRTTINGVKDTSVTDFVHHARTTSTGASHPGGVANPIKRTPAGGWATYLNNGQPQDDKVYLQSAPGSYANLRIPALDTFGNNVIHLAELIIYKQSSELENVLTPPVQLMLDKINYAKDTAFNLENDLPITASAAIPFSSFGGQLKFDNTFRFNISRHVQGIVTRKEPNYTLRLYAPLSATVYDKKLNQKVTMQVLDKIADGRVVLAGGNFGDPAMRMRVRIVYSKI</sequence>
<reference evidence="1" key="2">
    <citation type="submission" date="2023-04" db="EMBL/GenBank/DDBJ databases">
        <title>Paracnuella aquatica gen. nov., sp. nov., a member of the family Chitinophagaceae isolated from a hot spring.</title>
        <authorList>
            <person name="Wang C."/>
        </authorList>
    </citation>
    <scope>NUCLEOTIDE SEQUENCE</scope>
    <source>
        <strain evidence="1">LB-8</strain>
    </source>
</reference>
<dbReference type="Pfam" id="PF14092">
    <property type="entry name" value="DUF4270"/>
    <property type="match status" value="1"/>
</dbReference>
<organism evidence="1 2">
    <name type="scientific">Paraflavisolibacter caeni</name>
    <dbReference type="NCBI Taxonomy" id="2982496"/>
    <lineage>
        <taxon>Bacteria</taxon>
        <taxon>Pseudomonadati</taxon>
        <taxon>Bacteroidota</taxon>
        <taxon>Chitinophagia</taxon>
        <taxon>Chitinophagales</taxon>
        <taxon>Chitinophagaceae</taxon>
        <taxon>Paraflavisolibacter</taxon>
    </lineage>
</organism>
<name>A0A9X2XPF6_9BACT</name>
<protein>
    <submittedName>
        <fullName evidence="1">DUF4270 domain-containing protein</fullName>
    </submittedName>
</protein>